<feature type="coiled-coil region" evidence="1">
    <location>
        <begin position="83"/>
        <end position="122"/>
    </location>
</feature>
<dbReference type="PANTHER" id="PTHR30438">
    <property type="entry name" value="36 KDA ANTIGEN-RELATED"/>
    <property type="match status" value="1"/>
</dbReference>
<organism evidence="2 3">
    <name type="scientific">Candidatus Ornithobacterium hominis</name>
    <dbReference type="NCBI Taxonomy" id="2497989"/>
    <lineage>
        <taxon>Bacteria</taxon>
        <taxon>Pseudomonadati</taxon>
        <taxon>Bacteroidota</taxon>
        <taxon>Flavobacteriia</taxon>
        <taxon>Flavobacteriales</taxon>
        <taxon>Weeksellaceae</taxon>
        <taxon>Ornithobacterium</taxon>
    </lineage>
</organism>
<reference evidence="2 3" key="1">
    <citation type="submission" date="2018-09" db="EMBL/GenBank/DDBJ databases">
        <authorList>
            <consortium name="Pathogen Informatics"/>
        </authorList>
    </citation>
    <scope>NUCLEOTIDE SEQUENCE [LARGE SCALE GENOMIC DNA]</scope>
    <source>
        <strain evidence="2 3">OH-22767</strain>
    </source>
</reference>
<proteinExistence type="predicted"/>
<dbReference type="Gene3D" id="2.40.50.100">
    <property type="match status" value="1"/>
</dbReference>
<gene>
    <name evidence="2" type="ORF">SAMEA104719789_01286</name>
</gene>
<dbReference type="GO" id="GO:0005886">
    <property type="term" value="C:plasma membrane"/>
    <property type="evidence" value="ECO:0007669"/>
    <property type="project" value="TreeGrafter"/>
</dbReference>
<accession>A0A383U3E2</accession>
<sequence>MNKYTIMENKGVIFGILGVFLCFSACSPEKRKKPIEGKAKKESISFSPKVTGRVLEIRVNEGDLVQKGDTLAILDVPEVSAKIAQAKGAIEAANAQMQMAKNGATKNQIRQLRAKQKGLQEQYDYAKKSLNRADNMFRDSLMSPQAHDEIFAKYQGAKAQLDAVNAELNDVLNGTRYEKIEMTQGQANQAKGALQEANIAYSERFVIATNAMELETITLHPGELATAGYPLFNGYIPSTTYFRFTIPESKIAAYPKGSEVTLEVVYNQQQIKGKIINIKQLTRYADITTAFPDYQMEEAVYEIKILPQKQQETQDILANAQVILKEK</sequence>
<dbReference type="EMBL" id="UNSC01000005">
    <property type="protein sequence ID" value="SZD73473.1"/>
    <property type="molecule type" value="Genomic_DNA"/>
</dbReference>
<dbReference type="PANTHER" id="PTHR30438:SF2">
    <property type="entry name" value="MEMBRANE PROTEIN"/>
    <property type="match status" value="1"/>
</dbReference>
<evidence type="ECO:0000313" key="3">
    <source>
        <dbReference type="Proteomes" id="UP000262142"/>
    </source>
</evidence>
<keyword evidence="1" id="KW-0175">Coiled coil</keyword>
<dbReference type="Gene3D" id="1.10.287.470">
    <property type="entry name" value="Helix hairpin bin"/>
    <property type="match status" value="1"/>
</dbReference>
<keyword evidence="3" id="KW-1185">Reference proteome</keyword>
<dbReference type="SUPFAM" id="SSF111369">
    <property type="entry name" value="HlyD-like secretion proteins"/>
    <property type="match status" value="1"/>
</dbReference>
<evidence type="ECO:0000313" key="2">
    <source>
        <dbReference type="EMBL" id="SZD73473.1"/>
    </source>
</evidence>
<dbReference type="RefSeq" id="WP_245952950.1">
    <property type="nucleotide sequence ID" value="NZ_UNSC01000005.1"/>
</dbReference>
<dbReference type="AlphaFoldDB" id="A0A383U3E2"/>
<protein>
    <submittedName>
        <fullName evidence="2">Putative efflux pump membrane fusion protein</fullName>
    </submittedName>
</protein>
<evidence type="ECO:0000256" key="1">
    <source>
        <dbReference type="SAM" id="Coils"/>
    </source>
</evidence>
<dbReference type="Proteomes" id="UP000262142">
    <property type="component" value="Unassembled WGS sequence"/>
</dbReference>
<name>A0A383U3E2_9FLAO</name>